<accession>A0A6B0U578</accession>
<dbReference type="AlphaFoldDB" id="A0A6B0U578"/>
<evidence type="ECO:0000313" key="1">
    <source>
        <dbReference type="EMBL" id="MXU83924.1"/>
    </source>
</evidence>
<protein>
    <submittedName>
        <fullName evidence="1">Putative secreted protein</fullName>
    </submittedName>
</protein>
<name>A0A6B0U578_IXORI</name>
<reference evidence="1" key="1">
    <citation type="submission" date="2019-12" db="EMBL/GenBank/DDBJ databases">
        <title>An insight into the sialome of adult female Ixodes ricinus ticks feeding for 6 days.</title>
        <authorList>
            <person name="Perner J."/>
            <person name="Ribeiro J.M.C."/>
        </authorList>
    </citation>
    <scope>NUCLEOTIDE SEQUENCE</scope>
    <source>
        <strain evidence="1">Semi-engorged</strain>
        <tissue evidence="1">Salivary glands</tissue>
    </source>
</reference>
<dbReference type="EMBL" id="GIFC01001841">
    <property type="protein sequence ID" value="MXU83924.1"/>
    <property type="molecule type" value="Transcribed_RNA"/>
</dbReference>
<sequence length="78" mass="8877">MLWPLQASCQGLRSCHATILMLVEQRTFDSYRCSHVHLRNSENVGLSLLSWTMLTTCKTFGSVNTNSRLHSAEHTQLQ</sequence>
<proteinExistence type="predicted"/>
<organism evidence="1">
    <name type="scientific">Ixodes ricinus</name>
    <name type="common">Common tick</name>
    <name type="synonym">Acarus ricinus</name>
    <dbReference type="NCBI Taxonomy" id="34613"/>
    <lineage>
        <taxon>Eukaryota</taxon>
        <taxon>Metazoa</taxon>
        <taxon>Ecdysozoa</taxon>
        <taxon>Arthropoda</taxon>
        <taxon>Chelicerata</taxon>
        <taxon>Arachnida</taxon>
        <taxon>Acari</taxon>
        <taxon>Parasitiformes</taxon>
        <taxon>Ixodida</taxon>
        <taxon>Ixodoidea</taxon>
        <taxon>Ixodidae</taxon>
        <taxon>Ixodinae</taxon>
        <taxon>Ixodes</taxon>
    </lineage>
</organism>